<dbReference type="AlphaFoldDB" id="A0AAJ0D702"/>
<proteinExistence type="predicted"/>
<feature type="compositionally biased region" description="Basic and acidic residues" evidence="1">
    <location>
        <begin position="273"/>
        <end position="288"/>
    </location>
</feature>
<feature type="compositionally biased region" description="Basic and acidic residues" evidence="1">
    <location>
        <begin position="407"/>
        <end position="417"/>
    </location>
</feature>
<feature type="compositionally biased region" description="Pro residues" evidence="1">
    <location>
        <begin position="184"/>
        <end position="204"/>
    </location>
</feature>
<name>A0AAJ0D702_9PEZI</name>
<feature type="domain" description="Inositol polyphosphate-related phosphatase" evidence="2">
    <location>
        <begin position="870"/>
        <end position="1215"/>
    </location>
</feature>
<dbReference type="Proteomes" id="UP001271007">
    <property type="component" value="Unassembled WGS sequence"/>
</dbReference>
<evidence type="ECO:0000256" key="1">
    <source>
        <dbReference type="SAM" id="MobiDB-lite"/>
    </source>
</evidence>
<dbReference type="InterPro" id="IPR000300">
    <property type="entry name" value="IPPc"/>
</dbReference>
<dbReference type="PANTHER" id="PTHR11200:SF240">
    <property type="entry name" value="INOSITOL POLYPHOSPHATE 5-PHOSPHATASE C9G1.10C-RELATED"/>
    <property type="match status" value="1"/>
</dbReference>
<dbReference type="InterPro" id="IPR046985">
    <property type="entry name" value="IP5"/>
</dbReference>
<evidence type="ECO:0000313" key="3">
    <source>
        <dbReference type="EMBL" id="KAK3047843.1"/>
    </source>
</evidence>
<feature type="compositionally biased region" description="Low complexity" evidence="1">
    <location>
        <begin position="127"/>
        <end position="140"/>
    </location>
</feature>
<gene>
    <name evidence="3" type="ORF">LTR09_010818</name>
</gene>
<evidence type="ECO:0000313" key="4">
    <source>
        <dbReference type="Proteomes" id="UP001271007"/>
    </source>
</evidence>
<feature type="compositionally biased region" description="Basic and acidic residues" evidence="1">
    <location>
        <begin position="1"/>
        <end position="11"/>
    </location>
</feature>
<dbReference type="Gene3D" id="2.130.10.10">
    <property type="entry name" value="YVTN repeat-like/Quinoprotein amine dehydrogenase"/>
    <property type="match status" value="1"/>
</dbReference>
<dbReference type="InterPro" id="IPR011047">
    <property type="entry name" value="Quinoprotein_ADH-like_sf"/>
</dbReference>
<dbReference type="FunFam" id="3.60.10.10:FF:000036">
    <property type="entry name" value="Inositol polyphosphate phosphatase, putative"/>
    <property type="match status" value="1"/>
</dbReference>
<dbReference type="Gene3D" id="3.60.10.10">
    <property type="entry name" value="Endonuclease/exonuclease/phosphatase"/>
    <property type="match status" value="1"/>
</dbReference>
<dbReference type="EMBL" id="JAWDJX010000056">
    <property type="protein sequence ID" value="KAK3047843.1"/>
    <property type="molecule type" value="Genomic_DNA"/>
</dbReference>
<feature type="compositionally biased region" description="Polar residues" evidence="1">
    <location>
        <begin position="13"/>
        <end position="32"/>
    </location>
</feature>
<dbReference type="Pfam" id="PF22669">
    <property type="entry name" value="Exo_endo_phos2"/>
    <property type="match status" value="1"/>
</dbReference>
<dbReference type="PANTHER" id="PTHR11200">
    <property type="entry name" value="INOSITOL 5-PHOSPHATASE"/>
    <property type="match status" value="1"/>
</dbReference>
<protein>
    <recommendedName>
        <fullName evidence="2">Inositol polyphosphate-related phosphatase domain-containing protein</fullName>
    </recommendedName>
</protein>
<feature type="compositionally biased region" description="Polar residues" evidence="1">
    <location>
        <begin position="434"/>
        <end position="443"/>
    </location>
</feature>
<feature type="compositionally biased region" description="Low complexity" evidence="1">
    <location>
        <begin position="241"/>
        <end position="255"/>
    </location>
</feature>
<organism evidence="3 4">
    <name type="scientific">Extremus antarcticus</name>
    <dbReference type="NCBI Taxonomy" id="702011"/>
    <lineage>
        <taxon>Eukaryota</taxon>
        <taxon>Fungi</taxon>
        <taxon>Dikarya</taxon>
        <taxon>Ascomycota</taxon>
        <taxon>Pezizomycotina</taxon>
        <taxon>Dothideomycetes</taxon>
        <taxon>Dothideomycetidae</taxon>
        <taxon>Mycosphaerellales</taxon>
        <taxon>Extremaceae</taxon>
        <taxon>Extremus</taxon>
    </lineage>
</organism>
<evidence type="ECO:0000259" key="2">
    <source>
        <dbReference type="SMART" id="SM00128"/>
    </source>
</evidence>
<dbReference type="InterPro" id="IPR036691">
    <property type="entry name" value="Endo/exonu/phosph_ase_sf"/>
</dbReference>
<sequence>MESPNGKDESSIKPVSSLRSRFENLQQDTATPPASPIFGRSPFLAGPVLGSNSRLTTPATASTGHEAITANNLEPPRAVPRLLAPNTPMSRPQSMVTITPSRRSPPLLRVNSPRSPARKNMSVDLRPSAATPASSSLAPTGIDTPVKAHARTLSRAASPALEARMPAFLQPSEYSQVQSEGAPTGPPIPENKPQPQPMSVPPPVNRAGKPKVPVKPLALAQKTDSLTAPEVNVDPIDQGASPFSTPPGSGTSSPRRPSDQAHARNGSTSFFDQRVRTTSDASFVERVRTNSGASNHRSRFDPNASIIERARAGSNASFVEPSSLPEGWDHPRTPPMHHHAAARREQQANGMPRPARYRPVAANDRTVAGDLSEDRPRLPSRPELQTRVGRTSPPKVRSGRTSPVKQIFDKHAFEGPKRAYTLDGAQTPPRIPASKSTQKSALSQGFGRVAPPPPPPANVPQVAPPAPAPRRSMDNRREMPAPSPIPAAKAVAAPVAAPVNGHSHDDEEDNLPSDLAGAQAPAASDYPDSSQASRRPPKYKKRPFQIPTDYDTRIFAVNGEYVCTTGHRTKVWSLRTGEQLVDLEHLEIRVSSLVFKPSASAEDEGKRIWLGTSVGEIHELDIPSQSIVKTRPNAHTRKDVVRMFRYAAELWTLDDGGDLNVWKSDHSGSLSLDSQFSSFRTVRGHTYSIALGKHLWLAVGKDIRVFAPSAKSDTDFQVVWSPLSQPGTGEVHSGATLSAKPELVYFGHHDGKVSVYNRHDFTCTAVINVSMYKLSSMTGVGDYIWAGFNTGMAYVYDTSTTPWTVKKDWKAHEKQICGINADRSALWKMDRLQVVSLGTDNMLRIWDGMLEEDWLETLMQEHDSEYCAFSDLTAAVLTWNAGATKPGYLQQNKEDNNFFREYISSREAPDIFVFGFQELVDLEDKKMTAKSFFKSKKKDANEQEHMGHQYRNWRDHLTRCLDEFSPSSQSYTLLHTASLVGLFTCIFVKSALRDRIQHVHASEVKRGMAGYHGNKGALIVRMVLDDSSLCFINCHLAAGQTQTIHRNNDVAAILEAETLPSYPLINDGVAQHADVFTSGGDGSMILDHEICILNGDLNYRIDTMGRDTVVKHVLQNNLSRLLERDQLLLTKKRNPGFRLRAFQESEIRFAPTYKYNLQSDDYDTSEKRRAPAWCDRILYRGLGKVRMDEYKRWTLRVSDHRPVSGLLRIRVKTVDEVRRAKVWEKCQQEFEAAKKRVARRVELEHLTNVLGLSPKEAALRLQ</sequence>
<comment type="caution">
    <text evidence="3">The sequence shown here is derived from an EMBL/GenBank/DDBJ whole genome shotgun (WGS) entry which is preliminary data.</text>
</comment>
<feature type="region of interest" description="Disordered" evidence="1">
    <location>
        <begin position="1"/>
        <end position="145"/>
    </location>
</feature>
<feature type="compositionally biased region" description="Polar residues" evidence="1">
    <location>
        <begin position="87"/>
        <end position="102"/>
    </location>
</feature>
<dbReference type="InterPro" id="IPR015943">
    <property type="entry name" value="WD40/YVTN_repeat-like_dom_sf"/>
</dbReference>
<feature type="region of interest" description="Disordered" evidence="1">
    <location>
        <begin position="173"/>
        <end position="484"/>
    </location>
</feature>
<dbReference type="GO" id="GO:0046856">
    <property type="term" value="P:phosphatidylinositol dephosphorylation"/>
    <property type="evidence" value="ECO:0007669"/>
    <property type="project" value="InterPro"/>
</dbReference>
<accession>A0AAJ0D702</accession>
<feature type="compositionally biased region" description="Pro residues" evidence="1">
    <location>
        <begin position="450"/>
        <end position="468"/>
    </location>
</feature>
<dbReference type="SUPFAM" id="SSF56219">
    <property type="entry name" value="DNase I-like"/>
    <property type="match status" value="1"/>
</dbReference>
<dbReference type="SUPFAM" id="SSF50998">
    <property type="entry name" value="Quinoprotein alcohol dehydrogenase-like"/>
    <property type="match status" value="1"/>
</dbReference>
<feature type="compositionally biased region" description="Polar residues" evidence="1">
    <location>
        <begin position="50"/>
        <end position="63"/>
    </location>
</feature>
<reference evidence="3" key="1">
    <citation type="submission" date="2023-04" db="EMBL/GenBank/DDBJ databases">
        <title>Black Yeasts Isolated from many extreme environments.</title>
        <authorList>
            <person name="Coleine C."/>
            <person name="Stajich J.E."/>
            <person name="Selbmann L."/>
        </authorList>
    </citation>
    <scope>NUCLEOTIDE SEQUENCE</scope>
    <source>
        <strain evidence="3">CCFEE 5312</strain>
    </source>
</reference>
<feature type="region of interest" description="Disordered" evidence="1">
    <location>
        <begin position="498"/>
        <end position="544"/>
    </location>
</feature>
<dbReference type="GO" id="GO:0004439">
    <property type="term" value="F:phosphatidylinositol-4,5-bisphosphate 5-phosphatase activity"/>
    <property type="evidence" value="ECO:0007669"/>
    <property type="project" value="TreeGrafter"/>
</dbReference>
<dbReference type="SMART" id="SM00128">
    <property type="entry name" value="IPPc"/>
    <property type="match status" value="1"/>
</dbReference>
<keyword evidence="4" id="KW-1185">Reference proteome</keyword>